<organism evidence="5 6">
    <name type="scientific">Listeria aquatica FSL S10-1188</name>
    <dbReference type="NCBI Taxonomy" id="1265818"/>
    <lineage>
        <taxon>Bacteria</taxon>
        <taxon>Bacillati</taxon>
        <taxon>Bacillota</taxon>
        <taxon>Bacilli</taxon>
        <taxon>Bacillales</taxon>
        <taxon>Listeriaceae</taxon>
        <taxon>Listeria</taxon>
    </lineage>
</organism>
<dbReference type="Gene3D" id="1.10.287.380">
    <property type="entry name" value="Valyl-tRNA synthetase, C-terminal domain"/>
    <property type="match status" value="1"/>
</dbReference>
<keyword evidence="2 5" id="KW-0067">ATP-binding</keyword>
<name>W7BII4_9LIST</name>
<feature type="domain" description="ABC transporter Uup C-terminal" evidence="4">
    <location>
        <begin position="2"/>
        <end position="67"/>
    </location>
</feature>
<dbReference type="STRING" id="1265818.MAQA_05193"/>
<sequence length="71" mass="8277">MKLTYKEKLEWEGIEEAITQQEELVQALQEKLEQTGADFGKAAEISAEITKKEARLAELMERWEYLAQFVD</sequence>
<dbReference type="EMBL" id="AOCG01000006">
    <property type="protein sequence ID" value="EUJ19573.1"/>
    <property type="molecule type" value="Genomic_DNA"/>
</dbReference>
<evidence type="ECO:0000256" key="3">
    <source>
        <dbReference type="SAM" id="Coils"/>
    </source>
</evidence>
<feature type="coiled-coil region" evidence="3">
    <location>
        <begin position="11"/>
        <end position="62"/>
    </location>
</feature>
<evidence type="ECO:0000256" key="2">
    <source>
        <dbReference type="ARBA" id="ARBA00022840"/>
    </source>
</evidence>
<gene>
    <name evidence="5" type="ORF">MAQA_05193</name>
</gene>
<dbReference type="AlphaFoldDB" id="W7BII4"/>
<protein>
    <submittedName>
        <fullName evidence="5">Putative ABC transporter, membrane domain and ATP-binding protein</fullName>
    </submittedName>
</protein>
<evidence type="ECO:0000256" key="1">
    <source>
        <dbReference type="ARBA" id="ARBA00022741"/>
    </source>
</evidence>
<reference evidence="5 6" key="1">
    <citation type="journal article" date="2014" name="Int. J. Syst. Evol. Microbiol.">
        <title>Listeria floridensis sp. nov., Listeria aquatica sp. nov., Listeria cornellensis sp. nov., Listeria riparia sp. nov. and Listeria grandensis sp. nov., from agricultural and natural environments.</title>
        <authorList>
            <person name="den Bakker H.C."/>
            <person name="Warchocki S."/>
            <person name="Wright E.M."/>
            <person name="Allred A.F."/>
            <person name="Ahlstrom C."/>
            <person name="Manuel C.S."/>
            <person name="Stasiewicz M.J."/>
            <person name="Burrell A."/>
            <person name="Roof S."/>
            <person name="Strawn L."/>
            <person name="Fortes E.D."/>
            <person name="Nightingale K.K."/>
            <person name="Kephart D."/>
            <person name="Wiedmann M."/>
        </authorList>
    </citation>
    <scope>NUCLEOTIDE SEQUENCE [LARGE SCALE GENOMIC DNA]</scope>
    <source>
        <strain evidence="5 6">FSL S10-1188</strain>
    </source>
</reference>
<dbReference type="Proteomes" id="UP000019246">
    <property type="component" value="Unassembled WGS sequence"/>
</dbReference>
<keyword evidence="1" id="KW-0547">Nucleotide-binding</keyword>
<comment type="caution">
    <text evidence="5">The sequence shown here is derived from an EMBL/GenBank/DDBJ whole genome shotgun (WGS) entry which is preliminary data.</text>
</comment>
<proteinExistence type="predicted"/>
<dbReference type="PATRIC" id="fig|1265818.5.peg.1029"/>
<dbReference type="InterPro" id="IPR032524">
    <property type="entry name" value="ABC_tran_C"/>
</dbReference>
<keyword evidence="3" id="KW-0175">Coiled coil</keyword>
<evidence type="ECO:0000259" key="4">
    <source>
        <dbReference type="Pfam" id="PF16326"/>
    </source>
</evidence>
<dbReference type="GO" id="GO:0003677">
    <property type="term" value="F:DNA binding"/>
    <property type="evidence" value="ECO:0007669"/>
    <property type="project" value="InterPro"/>
</dbReference>
<evidence type="ECO:0000313" key="6">
    <source>
        <dbReference type="Proteomes" id="UP000019246"/>
    </source>
</evidence>
<dbReference type="GO" id="GO:0005524">
    <property type="term" value="F:ATP binding"/>
    <property type="evidence" value="ECO:0007669"/>
    <property type="project" value="UniProtKB-KW"/>
</dbReference>
<dbReference type="Pfam" id="PF16326">
    <property type="entry name" value="ABC_tran_CTD"/>
    <property type="match status" value="1"/>
</dbReference>
<dbReference type="InterPro" id="IPR037118">
    <property type="entry name" value="Val-tRNA_synth_C_sf"/>
</dbReference>
<accession>W7BII4</accession>
<keyword evidence="6" id="KW-1185">Reference proteome</keyword>
<evidence type="ECO:0000313" key="5">
    <source>
        <dbReference type="EMBL" id="EUJ19573.1"/>
    </source>
</evidence>